<dbReference type="Pfam" id="PF04082">
    <property type="entry name" value="Fungal_trans"/>
    <property type="match status" value="1"/>
</dbReference>
<dbReference type="AlphaFoldDB" id="A0A6A6PV60"/>
<sequence>PKPPLPPFIMPLSNLVLSEDLAFLAQKGALTVPEPDLQMEILRGYLFSVHPNQPMLDFKQFVSAILNNSEENQISLLLFQAVMFAGLHGLPLHVIHRLGFESTKQAREVFFNRARLLYEFDIEPNSAAVVQSLILMSAWFTKGNERRHTWHYLGLGYDVARSMALHREPTTRYPPDVRRFRRRLWWSLYIRDRMIALGTRRPMRIKDEDFDVQMLTLEDFDLEPVELFLQGQPLMPDARENTSTALMCIELAKLGIIIGHVTSSQYTTLSAQPDVPHTMMIVSRRDAGRFQELERCDLELNDWFQALGPNVRRTSATSGDPQSCSEVHWAFLNLTYWVAVNVLHRSLALQPPPETAEAQAAQRISKSKVKDAARRLTKSLQSLMQLDQARFLGLIGVTAPLAACLTHMLDISSGDEDVRDASTFRLYQTVQVLHLLRGIYASADAAVQFLASVFRTAGITVHIPP</sequence>
<dbReference type="GO" id="GO:0008270">
    <property type="term" value="F:zinc ion binding"/>
    <property type="evidence" value="ECO:0007669"/>
    <property type="project" value="InterPro"/>
</dbReference>
<dbReference type="EMBL" id="MU001634">
    <property type="protein sequence ID" value="KAF2484000.1"/>
    <property type="molecule type" value="Genomic_DNA"/>
</dbReference>
<evidence type="ECO:0000259" key="2">
    <source>
        <dbReference type="SMART" id="SM00906"/>
    </source>
</evidence>
<evidence type="ECO:0000313" key="3">
    <source>
        <dbReference type="EMBL" id="KAF2484000.1"/>
    </source>
</evidence>
<dbReference type="GO" id="GO:0003677">
    <property type="term" value="F:DNA binding"/>
    <property type="evidence" value="ECO:0007669"/>
    <property type="project" value="InterPro"/>
</dbReference>
<dbReference type="GeneID" id="54471316"/>
<dbReference type="SMART" id="SM00906">
    <property type="entry name" value="Fungal_trans"/>
    <property type="match status" value="1"/>
</dbReference>
<gene>
    <name evidence="3" type="ORF">BDY17DRAFT_237045</name>
</gene>
<organism evidence="3 4">
    <name type="scientific">Neohortaea acidophila</name>
    <dbReference type="NCBI Taxonomy" id="245834"/>
    <lineage>
        <taxon>Eukaryota</taxon>
        <taxon>Fungi</taxon>
        <taxon>Dikarya</taxon>
        <taxon>Ascomycota</taxon>
        <taxon>Pezizomycotina</taxon>
        <taxon>Dothideomycetes</taxon>
        <taxon>Dothideomycetidae</taxon>
        <taxon>Mycosphaerellales</taxon>
        <taxon>Teratosphaeriaceae</taxon>
        <taxon>Neohortaea</taxon>
    </lineage>
</organism>
<feature type="non-terminal residue" evidence="3">
    <location>
        <position position="465"/>
    </location>
</feature>
<keyword evidence="4" id="KW-1185">Reference proteome</keyword>
<dbReference type="CDD" id="cd12148">
    <property type="entry name" value="fungal_TF_MHR"/>
    <property type="match status" value="1"/>
</dbReference>
<accession>A0A6A6PV60</accession>
<evidence type="ECO:0000313" key="4">
    <source>
        <dbReference type="Proteomes" id="UP000799767"/>
    </source>
</evidence>
<dbReference type="GO" id="GO:0006351">
    <property type="term" value="P:DNA-templated transcription"/>
    <property type="evidence" value="ECO:0007669"/>
    <property type="project" value="InterPro"/>
</dbReference>
<dbReference type="PANTHER" id="PTHR47425">
    <property type="entry name" value="FARB-RELATED"/>
    <property type="match status" value="1"/>
</dbReference>
<dbReference type="InterPro" id="IPR007219">
    <property type="entry name" value="XnlR_reg_dom"/>
</dbReference>
<name>A0A6A6PV60_9PEZI</name>
<keyword evidence="1" id="KW-0539">Nucleus</keyword>
<dbReference type="InterPro" id="IPR052761">
    <property type="entry name" value="Fungal_Detox/Toxin_TFs"/>
</dbReference>
<dbReference type="PANTHER" id="PTHR47425:SF3">
    <property type="entry name" value="ZN(II)2CYS6 TRANSCRIPTION FACTOR (EUROFUNG)"/>
    <property type="match status" value="1"/>
</dbReference>
<protein>
    <submittedName>
        <fullName evidence="3">Fungal-specific transcription factor domain-containing protein</fullName>
    </submittedName>
</protein>
<proteinExistence type="predicted"/>
<evidence type="ECO:0000256" key="1">
    <source>
        <dbReference type="ARBA" id="ARBA00023242"/>
    </source>
</evidence>
<dbReference type="OrthoDB" id="4451586at2759"/>
<feature type="non-terminal residue" evidence="3">
    <location>
        <position position="1"/>
    </location>
</feature>
<dbReference type="Proteomes" id="UP000799767">
    <property type="component" value="Unassembled WGS sequence"/>
</dbReference>
<feature type="domain" description="Xylanolytic transcriptional activator regulatory" evidence="2">
    <location>
        <begin position="149"/>
        <end position="221"/>
    </location>
</feature>
<reference evidence="3" key="1">
    <citation type="journal article" date="2020" name="Stud. Mycol.">
        <title>101 Dothideomycetes genomes: a test case for predicting lifestyles and emergence of pathogens.</title>
        <authorList>
            <person name="Haridas S."/>
            <person name="Albert R."/>
            <person name="Binder M."/>
            <person name="Bloem J."/>
            <person name="Labutti K."/>
            <person name="Salamov A."/>
            <person name="Andreopoulos B."/>
            <person name="Baker S."/>
            <person name="Barry K."/>
            <person name="Bills G."/>
            <person name="Bluhm B."/>
            <person name="Cannon C."/>
            <person name="Castanera R."/>
            <person name="Culley D."/>
            <person name="Daum C."/>
            <person name="Ezra D."/>
            <person name="Gonzalez J."/>
            <person name="Henrissat B."/>
            <person name="Kuo A."/>
            <person name="Liang C."/>
            <person name="Lipzen A."/>
            <person name="Lutzoni F."/>
            <person name="Magnuson J."/>
            <person name="Mondo S."/>
            <person name="Nolan M."/>
            <person name="Ohm R."/>
            <person name="Pangilinan J."/>
            <person name="Park H.-J."/>
            <person name="Ramirez L."/>
            <person name="Alfaro M."/>
            <person name="Sun H."/>
            <person name="Tritt A."/>
            <person name="Yoshinaga Y."/>
            <person name="Zwiers L.-H."/>
            <person name="Turgeon B."/>
            <person name="Goodwin S."/>
            <person name="Spatafora J."/>
            <person name="Crous P."/>
            <person name="Grigoriev I."/>
        </authorList>
    </citation>
    <scope>NUCLEOTIDE SEQUENCE</scope>
    <source>
        <strain evidence="3">CBS 113389</strain>
    </source>
</reference>
<dbReference type="RefSeq" id="XP_033590570.1">
    <property type="nucleotide sequence ID" value="XM_033730314.1"/>
</dbReference>